<protein>
    <submittedName>
        <fullName evidence="1">Uncharacterized protein</fullName>
    </submittedName>
</protein>
<dbReference type="Proteomes" id="UP000626109">
    <property type="component" value="Unassembled WGS sequence"/>
</dbReference>
<evidence type="ECO:0000313" key="1">
    <source>
        <dbReference type="EMBL" id="CAE8646863.1"/>
    </source>
</evidence>
<dbReference type="EMBL" id="CAJNNW010004894">
    <property type="protein sequence ID" value="CAE8646863.1"/>
    <property type="molecule type" value="Genomic_DNA"/>
</dbReference>
<evidence type="ECO:0000313" key="2">
    <source>
        <dbReference type="Proteomes" id="UP000626109"/>
    </source>
</evidence>
<gene>
    <name evidence="1" type="ORF">PGLA2088_LOCUS5200</name>
</gene>
<reference evidence="1" key="1">
    <citation type="submission" date="2021-02" db="EMBL/GenBank/DDBJ databases">
        <authorList>
            <person name="Dougan E. K."/>
            <person name="Rhodes N."/>
            <person name="Thang M."/>
            <person name="Chan C."/>
        </authorList>
    </citation>
    <scope>NUCLEOTIDE SEQUENCE</scope>
</reference>
<accession>A0A813I948</accession>
<proteinExistence type="predicted"/>
<name>A0A813I948_POLGL</name>
<organism evidence="1 2">
    <name type="scientific">Polarella glacialis</name>
    <name type="common">Dinoflagellate</name>
    <dbReference type="NCBI Taxonomy" id="89957"/>
    <lineage>
        <taxon>Eukaryota</taxon>
        <taxon>Sar</taxon>
        <taxon>Alveolata</taxon>
        <taxon>Dinophyceae</taxon>
        <taxon>Suessiales</taxon>
        <taxon>Suessiaceae</taxon>
        <taxon>Polarella</taxon>
    </lineage>
</organism>
<sequence>MFCLLVHFHRSSFCLPKAVEHASSEPNPSVVRVVLLCCCSCCSCCCCCCYCFCCCCSCCCCCSAAYGAKAEEKLNRVQGTLRDTWASFQAAMPCMSRASVP</sequence>
<dbReference type="AlphaFoldDB" id="A0A813I948"/>
<comment type="caution">
    <text evidence="1">The sequence shown here is derived from an EMBL/GenBank/DDBJ whole genome shotgun (WGS) entry which is preliminary data.</text>
</comment>